<feature type="non-terminal residue" evidence="2">
    <location>
        <position position="310"/>
    </location>
</feature>
<keyword evidence="1" id="KW-0472">Membrane</keyword>
<organism evidence="2 3">
    <name type="scientific">Reticulomyxa filosa</name>
    <dbReference type="NCBI Taxonomy" id="46433"/>
    <lineage>
        <taxon>Eukaryota</taxon>
        <taxon>Sar</taxon>
        <taxon>Rhizaria</taxon>
        <taxon>Retaria</taxon>
        <taxon>Foraminifera</taxon>
        <taxon>Monothalamids</taxon>
        <taxon>Reticulomyxidae</taxon>
        <taxon>Reticulomyxa</taxon>
    </lineage>
</organism>
<dbReference type="EMBL" id="ASPP01029475">
    <property type="protein sequence ID" value="ETO04345.1"/>
    <property type="molecule type" value="Genomic_DNA"/>
</dbReference>
<reference evidence="2 3" key="1">
    <citation type="journal article" date="2013" name="Curr. Biol.">
        <title>The Genome of the Foraminiferan Reticulomyxa filosa.</title>
        <authorList>
            <person name="Glockner G."/>
            <person name="Hulsmann N."/>
            <person name="Schleicher M."/>
            <person name="Noegel A.A."/>
            <person name="Eichinger L."/>
            <person name="Gallinger C."/>
            <person name="Pawlowski J."/>
            <person name="Sierra R."/>
            <person name="Euteneuer U."/>
            <person name="Pillet L."/>
            <person name="Moustafa A."/>
            <person name="Platzer M."/>
            <person name="Groth M."/>
            <person name="Szafranski K."/>
            <person name="Schliwa M."/>
        </authorList>
    </citation>
    <scope>NUCLEOTIDE SEQUENCE [LARGE SCALE GENOMIC DNA]</scope>
</reference>
<evidence type="ECO:0000313" key="2">
    <source>
        <dbReference type="EMBL" id="ETO04345.1"/>
    </source>
</evidence>
<keyword evidence="1" id="KW-0812">Transmembrane</keyword>
<sequence length="310" mass="36292">MPWDDPYGEDAIDLNSDNHVCRWVANALKEAFGSDSDFAKDRNVRLDNCNWKRRGYVCFFSSGVIVTWGLSKKISSIDYDFNLLYICICIMQCMYAYVDWVSQFVQLYQNDSKGMPSFEGLKLPWYLQVPLFFANRLFSANKRENHYSRLCEIKLKSFLLLFKIYISIYILFMFTFFFFYKTYNKLFCLVDDKTVDKTRQNTIHACAPLVAASKPRGNAARFVVRCHRPFFFEHVVALSSLCLDNRDAGPSVHQQPGHRGTGSIYFRNTCKDVDRYLNEHFWNVLQEDAPWVRPALSHTLQATHWELLSI</sequence>
<evidence type="ECO:0000313" key="3">
    <source>
        <dbReference type="Proteomes" id="UP000023152"/>
    </source>
</evidence>
<feature type="transmembrane region" description="Helical" evidence="1">
    <location>
        <begin position="160"/>
        <end position="180"/>
    </location>
</feature>
<keyword evidence="1" id="KW-1133">Transmembrane helix</keyword>
<comment type="caution">
    <text evidence="2">The sequence shown here is derived from an EMBL/GenBank/DDBJ whole genome shotgun (WGS) entry which is preliminary data.</text>
</comment>
<protein>
    <submittedName>
        <fullName evidence="2">Uncharacterized protein</fullName>
    </submittedName>
</protein>
<gene>
    <name evidence="2" type="ORF">RFI_33052</name>
</gene>
<accession>X6LUF3</accession>
<dbReference type="AlphaFoldDB" id="X6LUF3"/>
<evidence type="ECO:0000256" key="1">
    <source>
        <dbReference type="SAM" id="Phobius"/>
    </source>
</evidence>
<dbReference type="Proteomes" id="UP000023152">
    <property type="component" value="Unassembled WGS sequence"/>
</dbReference>
<proteinExistence type="predicted"/>
<name>X6LUF3_RETFI</name>
<feature type="transmembrane region" description="Helical" evidence="1">
    <location>
        <begin position="83"/>
        <end position="103"/>
    </location>
</feature>
<keyword evidence="3" id="KW-1185">Reference proteome</keyword>